<organism evidence="1">
    <name type="scientific">marine sediment metagenome</name>
    <dbReference type="NCBI Taxonomy" id="412755"/>
    <lineage>
        <taxon>unclassified sequences</taxon>
        <taxon>metagenomes</taxon>
        <taxon>ecological metagenomes</taxon>
    </lineage>
</organism>
<comment type="caution">
    <text evidence="1">The sequence shown here is derived from an EMBL/GenBank/DDBJ whole genome shotgun (WGS) entry which is preliminary data.</text>
</comment>
<proteinExistence type="predicted"/>
<evidence type="ECO:0000313" key="1">
    <source>
        <dbReference type="EMBL" id="KKL78091.1"/>
    </source>
</evidence>
<gene>
    <name evidence="1" type="ORF">LCGC14_2028290</name>
</gene>
<accession>A0A0F9FHY7</accession>
<protein>
    <submittedName>
        <fullName evidence="1">Uncharacterized protein</fullName>
    </submittedName>
</protein>
<sequence>MTIKGRTRSILLQVAFKEAAEDRRAQQESLDIKKQTAGYYDMLIELHGELNIDPEDGGFTRGSGGGRAPSTFVKPDAETFIYNGVLVEDFRVAKAAPGSTVNANYPDFKTADGSEIAGITNDKGAAWLRDQDGGVNEALTPLVTMADQRVL</sequence>
<dbReference type="EMBL" id="LAZR01023563">
    <property type="protein sequence ID" value="KKL78091.1"/>
    <property type="molecule type" value="Genomic_DNA"/>
</dbReference>
<name>A0A0F9FHY7_9ZZZZ</name>
<dbReference type="AlphaFoldDB" id="A0A0F9FHY7"/>
<reference evidence="1" key="1">
    <citation type="journal article" date="2015" name="Nature">
        <title>Complex archaea that bridge the gap between prokaryotes and eukaryotes.</title>
        <authorList>
            <person name="Spang A."/>
            <person name="Saw J.H."/>
            <person name="Jorgensen S.L."/>
            <person name="Zaremba-Niedzwiedzka K."/>
            <person name="Martijn J."/>
            <person name="Lind A.E."/>
            <person name="van Eijk R."/>
            <person name="Schleper C."/>
            <person name="Guy L."/>
            <person name="Ettema T.J."/>
        </authorList>
    </citation>
    <scope>NUCLEOTIDE SEQUENCE</scope>
</reference>